<keyword evidence="12 13" id="KW-0407">Ion channel</keyword>
<name>A0AA36CQA3_9BILA</name>
<sequence>MYKKRPLRKRIGADFIDFAEHTSAHGLPRAYVSSGCRRALWLVLFFVCFSVFAYQATLIVVKFRRNDIIVNVEIKYKDIDFPSVTVCNLNPYKTSKALEFGGVKDTNRLIKQCELSSSSRRGSFELCQRPGAKDQPLPLHR</sequence>
<dbReference type="InterPro" id="IPR001873">
    <property type="entry name" value="ENaC"/>
</dbReference>
<evidence type="ECO:0000256" key="2">
    <source>
        <dbReference type="ARBA" id="ARBA00007193"/>
    </source>
</evidence>
<dbReference type="PRINTS" id="PR01078">
    <property type="entry name" value="AMINACHANNEL"/>
</dbReference>
<evidence type="ECO:0000256" key="13">
    <source>
        <dbReference type="RuleBase" id="RU000679"/>
    </source>
</evidence>
<dbReference type="GO" id="GO:0015280">
    <property type="term" value="F:ligand-gated sodium channel activity"/>
    <property type="evidence" value="ECO:0007669"/>
    <property type="project" value="TreeGrafter"/>
</dbReference>
<evidence type="ECO:0000313" key="15">
    <source>
        <dbReference type="EMBL" id="CAJ0572237.1"/>
    </source>
</evidence>
<keyword evidence="10" id="KW-0325">Glycoprotein</keyword>
<dbReference type="Proteomes" id="UP001177023">
    <property type="component" value="Unassembled WGS sequence"/>
</dbReference>
<evidence type="ECO:0000256" key="7">
    <source>
        <dbReference type="ARBA" id="ARBA00023053"/>
    </source>
</evidence>
<evidence type="ECO:0000256" key="11">
    <source>
        <dbReference type="ARBA" id="ARBA00023201"/>
    </source>
</evidence>
<evidence type="ECO:0000256" key="3">
    <source>
        <dbReference type="ARBA" id="ARBA00022448"/>
    </source>
</evidence>
<accession>A0AA36CQA3</accession>
<evidence type="ECO:0000256" key="10">
    <source>
        <dbReference type="ARBA" id="ARBA00023180"/>
    </source>
</evidence>
<evidence type="ECO:0000256" key="12">
    <source>
        <dbReference type="ARBA" id="ARBA00023303"/>
    </source>
</evidence>
<dbReference type="EMBL" id="CATQJA010002593">
    <property type="protein sequence ID" value="CAJ0572237.1"/>
    <property type="molecule type" value="Genomic_DNA"/>
</dbReference>
<keyword evidence="6 14" id="KW-1133">Transmembrane helix</keyword>
<keyword evidence="4 13" id="KW-0894">Sodium channel</keyword>
<evidence type="ECO:0000256" key="5">
    <source>
        <dbReference type="ARBA" id="ARBA00022692"/>
    </source>
</evidence>
<evidence type="ECO:0000313" key="16">
    <source>
        <dbReference type="Proteomes" id="UP001177023"/>
    </source>
</evidence>
<keyword evidence="5 13" id="KW-0812">Transmembrane</keyword>
<gene>
    <name evidence="15" type="ORF">MSPICULIGERA_LOCUS10628</name>
</gene>
<keyword evidence="11 13" id="KW-0739">Sodium transport</keyword>
<feature type="non-terminal residue" evidence="15">
    <location>
        <position position="1"/>
    </location>
</feature>
<reference evidence="15" key="1">
    <citation type="submission" date="2023-06" db="EMBL/GenBank/DDBJ databases">
        <authorList>
            <person name="Delattre M."/>
        </authorList>
    </citation>
    <scope>NUCLEOTIDE SEQUENCE</scope>
    <source>
        <strain evidence="15">AF72</strain>
    </source>
</reference>
<protein>
    <submittedName>
        <fullName evidence="15">Uncharacterized protein</fullName>
    </submittedName>
</protein>
<proteinExistence type="inferred from homology"/>
<dbReference type="PANTHER" id="PTHR11690">
    <property type="entry name" value="AMILORIDE-SENSITIVE SODIUM CHANNEL-RELATED"/>
    <property type="match status" value="1"/>
</dbReference>
<organism evidence="15 16">
    <name type="scientific">Mesorhabditis spiculigera</name>
    <dbReference type="NCBI Taxonomy" id="96644"/>
    <lineage>
        <taxon>Eukaryota</taxon>
        <taxon>Metazoa</taxon>
        <taxon>Ecdysozoa</taxon>
        <taxon>Nematoda</taxon>
        <taxon>Chromadorea</taxon>
        <taxon>Rhabditida</taxon>
        <taxon>Rhabditina</taxon>
        <taxon>Rhabditomorpha</taxon>
        <taxon>Rhabditoidea</taxon>
        <taxon>Rhabditidae</taxon>
        <taxon>Mesorhabditinae</taxon>
        <taxon>Mesorhabditis</taxon>
    </lineage>
</organism>
<comment type="similarity">
    <text evidence="2 13">Belongs to the amiloride-sensitive sodium channel (TC 1.A.6) family.</text>
</comment>
<evidence type="ECO:0000256" key="4">
    <source>
        <dbReference type="ARBA" id="ARBA00022461"/>
    </source>
</evidence>
<dbReference type="GO" id="GO:0005886">
    <property type="term" value="C:plasma membrane"/>
    <property type="evidence" value="ECO:0007669"/>
    <property type="project" value="TreeGrafter"/>
</dbReference>
<evidence type="ECO:0000256" key="6">
    <source>
        <dbReference type="ARBA" id="ARBA00022989"/>
    </source>
</evidence>
<evidence type="ECO:0000256" key="9">
    <source>
        <dbReference type="ARBA" id="ARBA00023136"/>
    </source>
</evidence>
<dbReference type="AlphaFoldDB" id="A0AA36CQA3"/>
<keyword evidence="8 13" id="KW-0406">Ion transport</keyword>
<keyword evidence="3 13" id="KW-0813">Transport</keyword>
<evidence type="ECO:0000256" key="8">
    <source>
        <dbReference type="ARBA" id="ARBA00023065"/>
    </source>
</evidence>
<comment type="caution">
    <text evidence="15">The sequence shown here is derived from an EMBL/GenBank/DDBJ whole genome shotgun (WGS) entry which is preliminary data.</text>
</comment>
<dbReference type="PANTHER" id="PTHR11690:SF282">
    <property type="entry name" value="DEGENERIN-LIKE PROTEIN ASIC-1"/>
    <property type="match status" value="1"/>
</dbReference>
<keyword evidence="16" id="KW-1185">Reference proteome</keyword>
<dbReference type="Pfam" id="PF00858">
    <property type="entry name" value="ASC"/>
    <property type="match status" value="1"/>
</dbReference>
<evidence type="ECO:0000256" key="14">
    <source>
        <dbReference type="SAM" id="Phobius"/>
    </source>
</evidence>
<comment type="subcellular location">
    <subcellularLocation>
        <location evidence="1">Membrane</location>
        <topology evidence="1">Multi-pass membrane protein</topology>
    </subcellularLocation>
</comment>
<keyword evidence="7" id="KW-0915">Sodium</keyword>
<evidence type="ECO:0000256" key="1">
    <source>
        <dbReference type="ARBA" id="ARBA00004141"/>
    </source>
</evidence>
<feature type="transmembrane region" description="Helical" evidence="14">
    <location>
        <begin position="39"/>
        <end position="61"/>
    </location>
</feature>
<keyword evidence="9 14" id="KW-0472">Membrane</keyword>